<reference evidence="1" key="1">
    <citation type="submission" date="2022-12" db="EMBL/GenBank/DDBJ databases">
        <title>Genome Sequence of Lasiodiplodia mahajangana.</title>
        <authorList>
            <person name="Buettner E."/>
        </authorList>
    </citation>
    <scope>NUCLEOTIDE SEQUENCE</scope>
    <source>
        <strain evidence="1">VT137</strain>
    </source>
</reference>
<dbReference type="Proteomes" id="UP001153332">
    <property type="component" value="Unassembled WGS sequence"/>
</dbReference>
<protein>
    <submittedName>
        <fullName evidence="1">Uncharacterized protein</fullName>
    </submittedName>
</protein>
<proteinExistence type="predicted"/>
<evidence type="ECO:0000313" key="2">
    <source>
        <dbReference type="Proteomes" id="UP001153332"/>
    </source>
</evidence>
<name>A0ACC2JI38_9PEZI</name>
<keyword evidence="2" id="KW-1185">Reference proteome</keyword>
<evidence type="ECO:0000313" key="1">
    <source>
        <dbReference type="EMBL" id="KAJ8127034.1"/>
    </source>
</evidence>
<sequence length="181" mass="19522">MSTETMRSVIVVLAASSCAHAAWLKWSANREEIWAAQETGYATESDQIGWTPIPTPAPGVRSDGEVVLDLLKRQTSKTDWTNSETCGWFSGISSSAVMCGDGFTCATNSDHVVACASGTFSPFYQACLDYSAFKEGSCSNLDAATGCCQQAAEPACGTYIWTGAPERFIRPPIRRRRVSLL</sequence>
<accession>A0ACC2JI38</accession>
<dbReference type="EMBL" id="JAPUUL010001585">
    <property type="protein sequence ID" value="KAJ8127034.1"/>
    <property type="molecule type" value="Genomic_DNA"/>
</dbReference>
<organism evidence="1 2">
    <name type="scientific">Lasiodiplodia mahajangana</name>
    <dbReference type="NCBI Taxonomy" id="1108764"/>
    <lineage>
        <taxon>Eukaryota</taxon>
        <taxon>Fungi</taxon>
        <taxon>Dikarya</taxon>
        <taxon>Ascomycota</taxon>
        <taxon>Pezizomycotina</taxon>
        <taxon>Dothideomycetes</taxon>
        <taxon>Dothideomycetes incertae sedis</taxon>
        <taxon>Botryosphaeriales</taxon>
        <taxon>Botryosphaeriaceae</taxon>
        <taxon>Lasiodiplodia</taxon>
    </lineage>
</organism>
<comment type="caution">
    <text evidence="1">The sequence shown here is derived from an EMBL/GenBank/DDBJ whole genome shotgun (WGS) entry which is preliminary data.</text>
</comment>
<gene>
    <name evidence="1" type="ORF">O1611_g6603</name>
</gene>